<accession>A0AA36AT47</accession>
<evidence type="ECO:0000256" key="1">
    <source>
        <dbReference type="SAM" id="MobiDB-lite"/>
    </source>
</evidence>
<organism evidence="2 3">
    <name type="scientific">Octopus vulgaris</name>
    <name type="common">Common octopus</name>
    <dbReference type="NCBI Taxonomy" id="6645"/>
    <lineage>
        <taxon>Eukaryota</taxon>
        <taxon>Metazoa</taxon>
        <taxon>Spiralia</taxon>
        <taxon>Lophotrochozoa</taxon>
        <taxon>Mollusca</taxon>
        <taxon>Cephalopoda</taxon>
        <taxon>Coleoidea</taxon>
        <taxon>Octopodiformes</taxon>
        <taxon>Octopoda</taxon>
        <taxon>Incirrata</taxon>
        <taxon>Octopodidae</taxon>
        <taxon>Octopus</taxon>
    </lineage>
</organism>
<dbReference type="AlphaFoldDB" id="A0AA36AT47"/>
<sequence length="88" mass="9638">MRDELRGDGAISGRALSHRRRQRPRVCGLTVIVVPPPLCFHLSGSLRVSSLAVRFGAAALRNDDGLKHCIYLMLTASKLRAGDDENLL</sequence>
<dbReference type="EMBL" id="OX597817">
    <property type="protein sequence ID" value="CAI9720777.1"/>
    <property type="molecule type" value="Genomic_DNA"/>
</dbReference>
<protein>
    <submittedName>
        <fullName evidence="2">Uncharacterized protein</fullName>
    </submittedName>
</protein>
<proteinExistence type="predicted"/>
<reference evidence="2" key="1">
    <citation type="submission" date="2023-08" db="EMBL/GenBank/DDBJ databases">
        <authorList>
            <person name="Alioto T."/>
            <person name="Alioto T."/>
            <person name="Gomez Garrido J."/>
        </authorList>
    </citation>
    <scope>NUCLEOTIDE SEQUENCE</scope>
</reference>
<keyword evidence="3" id="KW-1185">Reference proteome</keyword>
<evidence type="ECO:0000313" key="3">
    <source>
        <dbReference type="Proteomes" id="UP001162480"/>
    </source>
</evidence>
<name>A0AA36AT47_OCTVU</name>
<dbReference type="Proteomes" id="UP001162480">
    <property type="component" value="Chromosome 4"/>
</dbReference>
<feature type="region of interest" description="Disordered" evidence="1">
    <location>
        <begin position="1"/>
        <end position="23"/>
    </location>
</feature>
<gene>
    <name evidence="2" type="ORF">OCTVUL_1B028005</name>
</gene>
<evidence type="ECO:0000313" key="2">
    <source>
        <dbReference type="EMBL" id="CAI9720777.1"/>
    </source>
</evidence>